<feature type="region of interest" description="Disordered" evidence="1">
    <location>
        <begin position="1"/>
        <end position="29"/>
    </location>
</feature>
<reference evidence="2" key="1">
    <citation type="submission" date="2022-02" db="EMBL/GenBank/DDBJ databases">
        <title>Vibrio sp. nov, a new bacterium isolated from seawater.</title>
        <authorList>
            <person name="Yuan Y."/>
        </authorList>
    </citation>
    <scope>NUCLEOTIDE SEQUENCE</scope>
    <source>
        <strain evidence="2">ZSDZ65</strain>
    </source>
</reference>
<evidence type="ECO:0000256" key="1">
    <source>
        <dbReference type="SAM" id="MobiDB-lite"/>
    </source>
</evidence>
<evidence type="ECO:0000313" key="3">
    <source>
        <dbReference type="Proteomes" id="UP001155587"/>
    </source>
</evidence>
<name>A0A9X3CT03_9VIBR</name>
<proteinExistence type="predicted"/>
<evidence type="ECO:0000313" key="2">
    <source>
        <dbReference type="EMBL" id="MCW8349019.1"/>
    </source>
</evidence>
<keyword evidence="3" id="KW-1185">Reference proteome</keyword>
<sequence>MKIINDSNSPAQMQFNPQSDTGKKLNKDVPAGSNAVVQLDGDNDYNVTATINGNQSNVLQGISNSTPSITVTYKNGNVKVAETAGASA</sequence>
<feature type="compositionally biased region" description="Polar residues" evidence="1">
    <location>
        <begin position="1"/>
        <end position="20"/>
    </location>
</feature>
<protein>
    <submittedName>
        <fullName evidence="2">Uncharacterized protein</fullName>
    </submittedName>
</protein>
<comment type="caution">
    <text evidence="2">The sequence shown here is derived from an EMBL/GenBank/DDBJ whole genome shotgun (WGS) entry which is preliminary data.</text>
</comment>
<gene>
    <name evidence="2" type="ORF">MD535_23800</name>
</gene>
<dbReference type="RefSeq" id="WP_265677668.1">
    <property type="nucleotide sequence ID" value="NZ_JAKRRY010000057.1"/>
</dbReference>
<accession>A0A9X3CT03</accession>
<dbReference type="AlphaFoldDB" id="A0A9X3CT03"/>
<dbReference type="EMBL" id="JAKRRY010000057">
    <property type="protein sequence ID" value="MCW8349019.1"/>
    <property type="molecule type" value="Genomic_DNA"/>
</dbReference>
<organism evidence="2 3">
    <name type="scientific">Vibrio qingdaonensis</name>
    <dbReference type="NCBI Taxonomy" id="2829491"/>
    <lineage>
        <taxon>Bacteria</taxon>
        <taxon>Pseudomonadati</taxon>
        <taxon>Pseudomonadota</taxon>
        <taxon>Gammaproteobacteria</taxon>
        <taxon>Vibrionales</taxon>
        <taxon>Vibrionaceae</taxon>
        <taxon>Vibrio</taxon>
    </lineage>
</organism>
<dbReference type="Proteomes" id="UP001155587">
    <property type="component" value="Unassembled WGS sequence"/>
</dbReference>